<sequence>MNKLTATKSMPRSNTYVARACLVLSAALILGGCSGQADLRDWVAQEKAKKGVPIQPLPVIKTFETFQYNDQGRRDPFSPSTTELQPNGSNAGPRPDENRAKQPLEMFALDSLKMVGTVGVGASTEVLIKDPGGVIHRVHRNEFMGQNYGRVTAIGDDHIDVAELVSNGNGGWMERSASIALGEK</sequence>
<evidence type="ECO:0000256" key="1">
    <source>
        <dbReference type="SAM" id="MobiDB-lite"/>
    </source>
</evidence>
<reference evidence="3 4" key="1">
    <citation type="submission" date="2018-07" db="EMBL/GenBank/DDBJ databases">
        <title>Dyella tabacisoli L4-6T, whole genome shotgun sequence.</title>
        <authorList>
            <person name="Zhou X.-K."/>
            <person name="Li W.-J."/>
            <person name="Duan Y.-Q."/>
        </authorList>
    </citation>
    <scope>NUCLEOTIDE SEQUENCE [LARGE SCALE GENOMIC DNA]</scope>
    <source>
        <strain evidence="3 4">L4-6</strain>
    </source>
</reference>
<dbReference type="EMBL" id="QQAH01000008">
    <property type="protein sequence ID" value="RDD81941.1"/>
    <property type="molecule type" value="Genomic_DNA"/>
</dbReference>
<dbReference type="Pfam" id="PF04351">
    <property type="entry name" value="PilP"/>
    <property type="match status" value="1"/>
</dbReference>
<feature type="signal peptide" evidence="2">
    <location>
        <begin position="1"/>
        <end position="37"/>
    </location>
</feature>
<proteinExistence type="predicted"/>
<comment type="caution">
    <text evidence="3">The sequence shown here is derived from an EMBL/GenBank/DDBJ whole genome shotgun (WGS) entry which is preliminary data.</text>
</comment>
<protein>
    <submittedName>
        <fullName evidence="3">Fimbrial protein</fullName>
    </submittedName>
</protein>
<feature type="compositionally biased region" description="Polar residues" evidence="1">
    <location>
        <begin position="78"/>
        <end position="90"/>
    </location>
</feature>
<dbReference type="Proteomes" id="UP000253782">
    <property type="component" value="Unassembled WGS sequence"/>
</dbReference>
<dbReference type="PROSITE" id="PS51257">
    <property type="entry name" value="PROKAR_LIPOPROTEIN"/>
    <property type="match status" value="1"/>
</dbReference>
<feature type="region of interest" description="Disordered" evidence="1">
    <location>
        <begin position="70"/>
        <end position="99"/>
    </location>
</feature>
<evidence type="ECO:0000256" key="2">
    <source>
        <dbReference type="SAM" id="SignalP"/>
    </source>
</evidence>
<dbReference type="AlphaFoldDB" id="A0A369UN38"/>
<evidence type="ECO:0000313" key="3">
    <source>
        <dbReference type="EMBL" id="RDD81941.1"/>
    </source>
</evidence>
<evidence type="ECO:0000313" key="4">
    <source>
        <dbReference type="Proteomes" id="UP000253782"/>
    </source>
</evidence>
<dbReference type="OrthoDB" id="5296580at2"/>
<dbReference type="InterPro" id="IPR007446">
    <property type="entry name" value="PilP"/>
</dbReference>
<feature type="chain" id="PRO_5016745429" evidence="2">
    <location>
        <begin position="38"/>
        <end position="184"/>
    </location>
</feature>
<dbReference type="PIRSF" id="PIRSF016481">
    <property type="entry name" value="Pilus_assembly_PilP"/>
    <property type="match status" value="1"/>
</dbReference>
<keyword evidence="2" id="KW-0732">Signal</keyword>
<organism evidence="3 4">
    <name type="scientific">Dyella tabacisoli</name>
    <dbReference type="NCBI Taxonomy" id="2282381"/>
    <lineage>
        <taxon>Bacteria</taxon>
        <taxon>Pseudomonadati</taxon>
        <taxon>Pseudomonadota</taxon>
        <taxon>Gammaproteobacteria</taxon>
        <taxon>Lysobacterales</taxon>
        <taxon>Rhodanobacteraceae</taxon>
        <taxon>Dyella</taxon>
    </lineage>
</organism>
<accession>A0A369UN38</accession>
<dbReference type="Gene3D" id="2.30.30.830">
    <property type="match status" value="1"/>
</dbReference>
<name>A0A369UN38_9GAMM</name>
<dbReference type="RefSeq" id="WP_114845157.1">
    <property type="nucleotide sequence ID" value="NZ_JBHSPE010000008.1"/>
</dbReference>
<keyword evidence="4" id="KW-1185">Reference proteome</keyword>
<gene>
    <name evidence="3" type="ORF">DVJ77_09105</name>
</gene>